<evidence type="ECO:0000259" key="2">
    <source>
        <dbReference type="Pfam" id="PF07238"/>
    </source>
</evidence>
<feature type="domain" description="PilZ" evidence="2">
    <location>
        <begin position="8"/>
        <end position="109"/>
    </location>
</feature>
<dbReference type="InterPro" id="IPR009875">
    <property type="entry name" value="PilZ_domain"/>
</dbReference>
<dbReference type="InterPro" id="IPR027021">
    <property type="entry name" value="C-di-GMP_BP_PA4608"/>
</dbReference>
<dbReference type="InParanoid" id="A0A5Q0BLV6"/>
<dbReference type="PIRSF" id="PIRSF028141">
    <property type="entry name" value="C-di-GMP_BP_PA4608"/>
    <property type="match status" value="1"/>
</dbReference>
<dbReference type="OrthoDB" id="5298508at2"/>
<dbReference type="Proteomes" id="UP000325755">
    <property type="component" value="Chromosome"/>
</dbReference>
<comment type="subunit">
    <text evidence="1">Monomer in both c-di-GMP-bound and free forms.</text>
</comment>
<dbReference type="AlphaFoldDB" id="A0A5Q0BLV6"/>
<dbReference type="EMBL" id="CP044205">
    <property type="protein sequence ID" value="QFY44750.1"/>
    <property type="molecule type" value="Genomic_DNA"/>
</dbReference>
<comment type="function">
    <text evidence="1">Binds the second messenger bis-(3'-5') cyclic dimeric guanosine monophosphate (c-di-GMP). Can bind two c-di-GMP molecules per monomer. May play a role in bacterial second-messenger regulated processes. Binding to c-di-GMP induces a conformational change of the C- and N-termini resulting in the exposure of a highly negative surface on one side of the protein to a possible effector protein.</text>
</comment>
<reference evidence="3 4" key="1">
    <citation type="submission" date="2019-09" db="EMBL/GenBank/DDBJ databases">
        <title>Ecophysiology of the spiral-shaped methanotroph Methylospira mobilis as revealed by the complete genome sequence.</title>
        <authorList>
            <person name="Oshkin I.Y."/>
            <person name="Dedysh S.N."/>
            <person name="Miroshnikov K."/>
            <person name="Danilova O.V."/>
            <person name="Hakobyan A."/>
            <person name="Liesack W."/>
        </authorList>
    </citation>
    <scope>NUCLEOTIDE SEQUENCE [LARGE SCALE GENOMIC DNA]</scope>
    <source>
        <strain evidence="3 4">Shm1</strain>
    </source>
</reference>
<organism evidence="3 4">
    <name type="scientific">Candidatus Methylospira mobilis</name>
    <dbReference type="NCBI Taxonomy" id="1808979"/>
    <lineage>
        <taxon>Bacteria</taxon>
        <taxon>Pseudomonadati</taxon>
        <taxon>Pseudomonadota</taxon>
        <taxon>Gammaproteobacteria</taxon>
        <taxon>Methylococcales</taxon>
        <taxon>Methylococcaceae</taxon>
        <taxon>Candidatus Methylospira</taxon>
    </lineage>
</organism>
<evidence type="ECO:0000313" key="3">
    <source>
        <dbReference type="EMBL" id="QFY44750.1"/>
    </source>
</evidence>
<gene>
    <name evidence="3" type="ORF">F6R98_20705</name>
</gene>
<accession>A0A5Q0BLV6</accession>
<sequence length="129" mass="14631">MNTTDAINRRHFSRIPFQVDVLLHFHPAQEIQTAHLLDISLKGALVNIIQSIANTSHRGKICSMDLQLDEGEEHIVMEGKVVHQEGQCIGIECQHIDLDGMTNLRRLVALNMGDEKLLERELAEMLKLK</sequence>
<keyword evidence="1" id="KW-0973">c-di-GMP</keyword>
<name>A0A5Q0BLV6_9GAMM</name>
<dbReference type="GO" id="GO:0035438">
    <property type="term" value="F:cyclic-di-GMP binding"/>
    <property type="evidence" value="ECO:0007669"/>
    <property type="project" value="InterPro"/>
</dbReference>
<keyword evidence="1" id="KW-0547">Nucleotide-binding</keyword>
<dbReference type="Gene3D" id="2.40.10.220">
    <property type="entry name" value="predicted glycosyltransferase like domains"/>
    <property type="match status" value="1"/>
</dbReference>
<dbReference type="Pfam" id="PF07238">
    <property type="entry name" value="PilZ"/>
    <property type="match status" value="1"/>
</dbReference>
<keyword evidence="4" id="KW-1185">Reference proteome</keyword>
<protein>
    <recommendedName>
        <fullName evidence="1">Cyclic diguanosine monophosphate-binding protein</fullName>
        <shortName evidence="1">c-di-GMP-binding protein</shortName>
    </recommendedName>
    <alternativeName>
        <fullName evidence="1">Pilz domain-containing protein</fullName>
    </alternativeName>
</protein>
<dbReference type="KEGG" id="mmob:F6R98_20705"/>
<evidence type="ECO:0000256" key="1">
    <source>
        <dbReference type="PIRNR" id="PIRNR028141"/>
    </source>
</evidence>
<dbReference type="RefSeq" id="WP_153250715.1">
    <property type="nucleotide sequence ID" value="NZ_CP044205.1"/>
</dbReference>
<evidence type="ECO:0000313" key="4">
    <source>
        <dbReference type="Proteomes" id="UP000325755"/>
    </source>
</evidence>
<dbReference type="SUPFAM" id="SSF141371">
    <property type="entry name" value="PilZ domain-like"/>
    <property type="match status" value="1"/>
</dbReference>
<proteinExistence type="predicted"/>